<proteinExistence type="predicted"/>
<name>A0A090LT99_STRRB</name>
<dbReference type="Proteomes" id="UP000035682">
    <property type="component" value="Unplaced"/>
</dbReference>
<dbReference type="WBParaSite" id="SRAE_X000016400.1">
    <property type="protein sequence ID" value="SRAE_X000016400.1"/>
    <property type="gene ID" value="WBGene00265720"/>
</dbReference>
<sequence>MTHRCPYIKKYIDTVFGPYLKELNESTLIETLQEFVPSIETNDLICQLPKLNCSYLLTYKNLVKWCNTTFYGPDCLESKLNSSGIEPPTTTTPSPKTLQTLTSST</sequence>
<dbReference type="STRING" id="34506.A0A090LT99"/>
<evidence type="ECO:0000256" key="1">
    <source>
        <dbReference type="SAM" id="MobiDB-lite"/>
    </source>
</evidence>
<dbReference type="WormBase" id="SRAE_X000016400">
    <property type="protein sequence ID" value="SRP09325"/>
    <property type="gene ID" value="WBGene00265720"/>
</dbReference>
<dbReference type="GeneID" id="36383214"/>
<accession>A0A090LT99</accession>
<keyword evidence="3" id="KW-1185">Reference proteome</keyword>
<organism evidence="2">
    <name type="scientific">Strongyloides ratti</name>
    <name type="common">Parasitic roundworm</name>
    <dbReference type="NCBI Taxonomy" id="34506"/>
    <lineage>
        <taxon>Eukaryota</taxon>
        <taxon>Metazoa</taxon>
        <taxon>Ecdysozoa</taxon>
        <taxon>Nematoda</taxon>
        <taxon>Chromadorea</taxon>
        <taxon>Rhabditida</taxon>
        <taxon>Tylenchina</taxon>
        <taxon>Panagrolaimomorpha</taxon>
        <taxon>Strongyloidoidea</taxon>
        <taxon>Strongyloididae</taxon>
        <taxon>Strongyloides</taxon>
    </lineage>
</organism>
<dbReference type="RefSeq" id="XP_024510030.1">
    <property type="nucleotide sequence ID" value="XM_024644476.1"/>
</dbReference>
<feature type="region of interest" description="Disordered" evidence="1">
    <location>
        <begin position="82"/>
        <end position="105"/>
    </location>
</feature>
<feature type="compositionally biased region" description="Low complexity" evidence="1">
    <location>
        <begin position="87"/>
        <end position="105"/>
    </location>
</feature>
<reference evidence="2 3" key="1">
    <citation type="submission" date="2014-09" db="EMBL/GenBank/DDBJ databases">
        <authorList>
            <person name="Martin A.A."/>
        </authorList>
    </citation>
    <scope>NUCLEOTIDE SEQUENCE</scope>
    <source>
        <strain evidence="3">ED321</strain>
        <strain evidence="2">ED321 Heterogonic</strain>
    </source>
</reference>
<dbReference type="CTD" id="36383214"/>
<dbReference type="AlphaFoldDB" id="A0A090LT99"/>
<evidence type="ECO:0000313" key="5">
    <source>
        <dbReference type="WormBase" id="SRAE_X000016400"/>
    </source>
</evidence>
<evidence type="ECO:0000313" key="2">
    <source>
        <dbReference type="EMBL" id="CEF70834.1"/>
    </source>
</evidence>
<evidence type="ECO:0000313" key="4">
    <source>
        <dbReference type="WBParaSite" id="SRAE_X000016400.1"/>
    </source>
</evidence>
<dbReference type="EMBL" id="LN609530">
    <property type="protein sequence ID" value="CEF70834.1"/>
    <property type="molecule type" value="Genomic_DNA"/>
</dbReference>
<reference evidence="4" key="2">
    <citation type="submission" date="2020-12" db="UniProtKB">
        <authorList>
            <consortium name="WormBaseParasite"/>
        </authorList>
    </citation>
    <scope>IDENTIFICATION</scope>
</reference>
<protein>
    <submittedName>
        <fullName evidence="2 4">Uncharacterized protein</fullName>
    </submittedName>
</protein>
<evidence type="ECO:0000313" key="3">
    <source>
        <dbReference type="Proteomes" id="UP000035682"/>
    </source>
</evidence>
<gene>
    <name evidence="2 4 5" type="ORF">SRAE_X000016400</name>
</gene>